<comment type="caution">
    <text evidence="1">The sequence shown here is derived from an EMBL/GenBank/DDBJ whole genome shotgun (WGS) entry which is preliminary data.</text>
</comment>
<protein>
    <submittedName>
        <fullName evidence="1">Uncharacterized protein</fullName>
    </submittedName>
</protein>
<dbReference type="Proteomes" id="UP000266743">
    <property type="component" value="Chromosome 6"/>
</dbReference>
<dbReference type="AlphaFoldDB" id="A0A3L6L5Y3"/>
<gene>
    <name evidence="1" type="ORF">DPX39_060049900</name>
</gene>
<dbReference type="EMBL" id="QSBY01000006">
    <property type="protein sequence ID" value="RHW72083.1"/>
    <property type="molecule type" value="Genomic_DNA"/>
</dbReference>
<name>A0A3L6L5Y3_9TRYP</name>
<sequence>MSGNSKSVIVKSLLRGDAGHLNVVPGSSTPYFQRKPIVSSVPFMGNSALLQLRLLIASGPVAFFWDTVFDFSVPDTCEHAIDDIRSFLDDVVYAWKTSSDIPAPFSIVRDSVRLLRGDGAAFARSTNISLFPPNVVVAVPFFFPPIMQIPQSMARGIYQAVIVHRFH</sequence>
<organism evidence="1 2">
    <name type="scientific">Trypanosoma brucei equiperdum</name>
    <dbReference type="NCBI Taxonomy" id="630700"/>
    <lineage>
        <taxon>Eukaryota</taxon>
        <taxon>Discoba</taxon>
        <taxon>Euglenozoa</taxon>
        <taxon>Kinetoplastea</taxon>
        <taxon>Metakinetoplastina</taxon>
        <taxon>Trypanosomatida</taxon>
        <taxon>Trypanosomatidae</taxon>
        <taxon>Trypanosoma</taxon>
    </lineage>
</organism>
<proteinExistence type="predicted"/>
<reference evidence="1 2" key="1">
    <citation type="submission" date="2018-09" db="EMBL/GenBank/DDBJ databases">
        <title>whole genome sequence of T. equiperdum IVM-t1 strain.</title>
        <authorList>
            <person name="Suganuma K."/>
        </authorList>
    </citation>
    <scope>NUCLEOTIDE SEQUENCE [LARGE SCALE GENOMIC DNA]</scope>
    <source>
        <strain evidence="1 2">IVM-t1</strain>
    </source>
</reference>
<evidence type="ECO:0000313" key="1">
    <source>
        <dbReference type="EMBL" id="RHW72083.1"/>
    </source>
</evidence>
<accession>A0A3L6L5Y3</accession>
<evidence type="ECO:0000313" key="2">
    <source>
        <dbReference type="Proteomes" id="UP000266743"/>
    </source>
</evidence>